<evidence type="ECO:0000313" key="1">
    <source>
        <dbReference type="EMBL" id="SHH74757.1"/>
    </source>
</evidence>
<reference evidence="1 2" key="1">
    <citation type="submission" date="2016-11" db="EMBL/GenBank/DDBJ databases">
        <authorList>
            <person name="Jaros S."/>
            <person name="Januszkiewicz K."/>
            <person name="Wedrychowicz H."/>
        </authorList>
    </citation>
    <scope>NUCLEOTIDE SEQUENCE [LARGE SCALE GENOMIC DNA]</scope>
    <source>
        <strain evidence="1 2">CECT 7868</strain>
    </source>
</reference>
<evidence type="ECO:0000313" key="2">
    <source>
        <dbReference type="Proteomes" id="UP000184608"/>
    </source>
</evidence>
<dbReference type="Pfam" id="PF09615">
    <property type="entry name" value="Cas_Csy3"/>
    <property type="match status" value="1"/>
</dbReference>
<dbReference type="CDD" id="cd09737">
    <property type="entry name" value="Csy3_I-F"/>
    <property type="match status" value="1"/>
</dbReference>
<proteinExistence type="predicted"/>
<organism evidence="1 2">
    <name type="scientific">Vibrio aerogenes CECT 7868</name>
    <dbReference type="NCBI Taxonomy" id="1216006"/>
    <lineage>
        <taxon>Bacteria</taxon>
        <taxon>Pseudomonadati</taxon>
        <taxon>Pseudomonadota</taxon>
        <taxon>Gammaproteobacteria</taxon>
        <taxon>Vibrionales</taxon>
        <taxon>Vibrionaceae</taxon>
        <taxon>Vibrio</taxon>
    </lineage>
</organism>
<protein>
    <submittedName>
        <fullName evidence="1">CRISPR-associated protein Csy3</fullName>
    </submittedName>
</protein>
<name>A0A1M5VHQ1_9VIBR</name>
<gene>
    <name evidence="1" type="primary">csy3</name>
    <name evidence="1" type="ORF">VA7868_00394</name>
</gene>
<dbReference type="STRING" id="1216006.VA7868_00394"/>
<dbReference type="AlphaFoldDB" id="A0A1M5VHQ1"/>
<dbReference type="Proteomes" id="UP000184608">
    <property type="component" value="Unassembled WGS sequence"/>
</dbReference>
<keyword evidence="2" id="KW-1185">Reference proteome</keyword>
<dbReference type="OrthoDB" id="240864at2"/>
<sequence>MSKLQTPSVLAFESKLACSDAKFEAGLWSDKDTNTEWKTEWKPVAVTEKSVRGTISNRLKGAKASKLDAEIENANLQTVDTAALPFDTDTLKVTFTLRVLGDLSTPSTCNGPEYQSALAGKIHQYVTEYGFQTLSLRYAANLANGRFLWRNRVGAEAIEVRIHHQDQTWTFNAYDFNLKSFDQPTEAVQTIAGVIEQGLLGEQATLLTIEAFVQFGAGQTVYPSQELVLNAGSTNKKSKELYSLSESIDRQAAMHSQKIGNALRTIDTWYPLAEESGPIAIEPYGSVTNRGIAYRKPKEKTDFYTLLDQWMLKDKTPTEAEQHYIMAMLIRGGVFGA</sequence>
<accession>A0A1M5VHQ1</accession>
<dbReference type="InterPro" id="IPR013399">
    <property type="entry name" value="CRISPR-assoc_prot_Csy3"/>
</dbReference>
<dbReference type="NCBIfam" id="TIGR02566">
    <property type="entry name" value="cas_Csy3"/>
    <property type="match status" value="1"/>
</dbReference>
<dbReference type="EMBL" id="FQXZ01000005">
    <property type="protein sequence ID" value="SHH74757.1"/>
    <property type="molecule type" value="Genomic_DNA"/>
</dbReference>
<dbReference type="RefSeq" id="WP_073602166.1">
    <property type="nucleotide sequence ID" value="NZ_FQXZ01000005.1"/>
</dbReference>